<proteinExistence type="predicted"/>
<accession>A0A644YB76</accession>
<evidence type="ECO:0000313" key="1">
    <source>
        <dbReference type="EMBL" id="MPM25208.1"/>
    </source>
</evidence>
<gene>
    <name evidence="1" type="ORF">SDC9_71698</name>
</gene>
<comment type="caution">
    <text evidence="1">The sequence shown here is derived from an EMBL/GenBank/DDBJ whole genome shotgun (WGS) entry which is preliminary data.</text>
</comment>
<name>A0A644YB76_9ZZZZ</name>
<protein>
    <submittedName>
        <fullName evidence="1">Uncharacterized protein</fullName>
    </submittedName>
</protein>
<dbReference type="EMBL" id="VSSQ01004439">
    <property type="protein sequence ID" value="MPM25208.1"/>
    <property type="molecule type" value="Genomic_DNA"/>
</dbReference>
<sequence>MLKYIIIRLICYLLIIKGGVGMDDMVTINDAGLNSLSGFSFQIKVFILQMTQIQQGHRVEFETLDDVTVSSLPHKDSVSDSCFKWNVNENTSTVELFQVKQTNVTEAVGRQVLYNWLLAYNKKPGIKKFKLYIACGYSFKANTFTNSAKEQYKTIMDSDKNASALVTRVKQIYNDNLEKFERDYQTICSKSEITVLENIDKLIAEQLLVPFHAAAPDIGKTYFEKRIEELFMRICSRIMDSAGRRIPYVCVQGEYMQLCEEICNKISPSCYLPDYEAFRQVFAQGELSEEIASSREYRQLNYCELPNPDILEHLRWEQYYQSIRQHYLTDAKKEAISKTENIAHQNHKDVVLELKADDNDRPICRLLKTKAKSISTLNDEFSRWGTYVFLTQENLPNQISWKDESDDNEE</sequence>
<reference evidence="1" key="1">
    <citation type="submission" date="2019-08" db="EMBL/GenBank/DDBJ databases">
        <authorList>
            <person name="Kucharzyk K."/>
            <person name="Murdoch R.W."/>
            <person name="Higgins S."/>
            <person name="Loffler F."/>
        </authorList>
    </citation>
    <scope>NUCLEOTIDE SEQUENCE</scope>
</reference>
<dbReference type="AlphaFoldDB" id="A0A644YB76"/>
<organism evidence="1">
    <name type="scientific">bioreactor metagenome</name>
    <dbReference type="NCBI Taxonomy" id="1076179"/>
    <lineage>
        <taxon>unclassified sequences</taxon>
        <taxon>metagenomes</taxon>
        <taxon>ecological metagenomes</taxon>
    </lineage>
</organism>